<dbReference type="AlphaFoldDB" id="A0AB39MWU6"/>
<dbReference type="PANTHER" id="PTHR11941:SF54">
    <property type="entry name" value="ENOYL-COA HYDRATASE, MITOCHONDRIAL"/>
    <property type="match status" value="1"/>
</dbReference>
<dbReference type="InterPro" id="IPR001753">
    <property type="entry name" value="Enoyl-CoA_hydra/iso"/>
</dbReference>
<dbReference type="Gene3D" id="3.90.226.10">
    <property type="entry name" value="2-enoyl-CoA Hydratase, Chain A, domain 1"/>
    <property type="match status" value="1"/>
</dbReference>
<dbReference type="PANTHER" id="PTHR11941">
    <property type="entry name" value="ENOYL-COA HYDRATASE-RELATED"/>
    <property type="match status" value="1"/>
</dbReference>
<reference evidence="3" key="1">
    <citation type="submission" date="2024-07" db="EMBL/GenBank/DDBJ databases">
        <authorList>
            <person name="Yu S.T."/>
        </authorList>
    </citation>
    <scope>NUCLEOTIDE SEQUENCE</scope>
    <source>
        <strain evidence="3">R11</strain>
    </source>
</reference>
<accession>A0AB39MWU6</accession>
<comment type="similarity">
    <text evidence="1 2">Belongs to the enoyl-CoA hydratase/isomerase family.</text>
</comment>
<dbReference type="GO" id="GO:0006635">
    <property type="term" value="P:fatty acid beta-oxidation"/>
    <property type="evidence" value="ECO:0007669"/>
    <property type="project" value="TreeGrafter"/>
</dbReference>
<gene>
    <name evidence="3" type="ORF">AB5J55_14855</name>
</gene>
<dbReference type="InterPro" id="IPR018376">
    <property type="entry name" value="Enoyl-CoA_hyd/isom_CS"/>
</dbReference>
<evidence type="ECO:0000313" key="3">
    <source>
        <dbReference type="EMBL" id="XDQ10855.1"/>
    </source>
</evidence>
<dbReference type="EMBL" id="CP163432">
    <property type="protein sequence ID" value="XDQ10855.1"/>
    <property type="molecule type" value="Genomic_DNA"/>
</dbReference>
<evidence type="ECO:0000256" key="1">
    <source>
        <dbReference type="ARBA" id="ARBA00005254"/>
    </source>
</evidence>
<dbReference type="Pfam" id="PF00378">
    <property type="entry name" value="ECH_1"/>
    <property type="match status" value="1"/>
</dbReference>
<dbReference type="SUPFAM" id="SSF52096">
    <property type="entry name" value="ClpP/crotonase"/>
    <property type="match status" value="1"/>
</dbReference>
<dbReference type="RefSeq" id="WP_369271138.1">
    <property type="nucleotide sequence ID" value="NZ_CP163432.1"/>
</dbReference>
<organism evidence="3">
    <name type="scientific">Streptomyces sp. R11</name>
    <dbReference type="NCBI Taxonomy" id="3238625"/>
    <lineage>
        <taxon>Bacteria</taxon>
        <taxon>Bacillati</taxon>
        <taxon>Actinomycetota</taxon>
        <taxon>Actinomycetes</taxon>
        <taxon>Kitasatosporales</taxon>
        <taxon>Streptomycetaceae</taxon>
        <taxon>Streptomyces</taxon>
    </lineage>
</organism>
<dbReference type="PROSITE" id="PS00166">
    <property type="entry name" value="ENOYL_COA_HYDRATASE"/>
    <property type="match status" value="1"/>
</dbReference>
<proteinExistence type="inferred from homology"/>
<dbReference type="CDD" id="cd06558">
    <property type="entry name" value="crotonase-like"/>
    <property type="match status" value="1"/>
</dbReference>
<evidence type="ECO:0000256" key="2">
    <source>
        <dbReference type="RuleBase" id="RU003707"/>
    </source>
</evidence>
<sequence length="279" mass="29502">MTASYETITTRLDGNVLSATFNAPPMNLIGPEVVRDLVALLDELSHPTAPRVVVFDSADADFFFPHVDLTKVAEYTAEAAKAGGPGDASLGMLFRKLSRLPAVTIGKLRGRARGAGSEFLLACDMRFAARENAVLSQPEVGIGTPPGAGAIQHLTRLLGRGRALEAVLTSSDFDADLAERYGWVNRAVPDAELDELVAGIATRIGGFPRDALIAAKSAINAISLPTPAEVRADAALFQQLVRGEKATQRTAELFKQGLQSRGATELELGEALGNLPVVD</sequence>
<protein>
    <submittedName>
        <fullName evidence="3">Enoyl-CoA hydratase/isomerase family protein</fullName>
    </submittedName>
</protein>
<dbReference type="InterPro" id="IPR029045">
    <property type="entry name" value="ClpP/crotonase-like_dom_sf"/>
</dbReference>
<dbReference type="GO" id="GO:0003824">
    <property type="term" value="F:catalytic activity"/>
    <property type="evidence" value="ECO:0007669"/>
    <property type="project" value="InterPro"/>
</dbReference>
<name>A0AB39MWU6_9ACTN</name>